<dbReference type="EMBL" id="ML178815">
    <property type="protein sequence ID" value="TFL06622.1"/>
    <property type="molecule type" value="Genomic_DNA"/>
</dbReference>
<evidence type="ECO:0000313" key="1">
    <source>
        <dbReference type="EMBL" id="TFL06622.1"/>
    </source>
</evidence>
<keyword evidence="2" id="KW-1185">Reference proteome</keyword>
<reference evidence="1 2" key="1">
    <citation type="journal article" date="2019" name="Nat. Ecol. Evol.">
        <title>Megaphylogeny resolves global patterns of mushroom evolution.</title>
        <authorList>
            <person name="Varga T."/>
            <person name="Krizsan K."/>
            <person name="Foldi C."/>
            <person name="Dima B."/>
            <person name="Sanchez-Garcia M."/>
            <person name="Sanchez-Ramirez S."/>
            <person name="Szollosi G.J."/>
            <person name="Szarkandi J.G."/>
            <person name="Papp V."/>
            <person name="Albert L."/>
            <person name="Andreopoulos W."/>
            <person name="Angelini C."/>
            <person name="Antonin V."/>
            <person name="Barry K.W."/>
            <person name="Bougher N.L."/>
            <person name="Buchanan P."/>
            <person name="Buyck B."/>
            <person name="Bense V."/>
            <person name="Catcheside P."/>
            <person name="Chovatia M."/>
            <person name="Cooper J."/>
            <person name="Damon W."/>
            <person name="Desjardin D."/>
            <person name="Finy P."/>
            <person name="Geml J."/>
            <person name="Haridas S."/>
            <person name="Hughes K."/>
            <person name="Justo A."/>
            <person name="Karasinski D."/>
            <person name="Kautmanova I."/>
            <person name="Kiss B."/>
            <person name="Kocsube S."/>
            <person name="Kotiranta H."/>
            <person name="LaButti K.M."/>
            <person name="Lechner B.E."/>
            <person name="Liimatainen K."/>
            <person name="Lipzen A."/>
            <person name="Lukacs Z."/>
            <person name="Mihaltcheva S."/>
            <person name="Morgado L.N."/>
            <person name="Niskanen T."/>
            <person name="Noordeloos M.E."/>
            <person name="Ohm R.A."/>
            <person name="Ortiz-Santana B."/>
            <person name="Ovrebo C."/>
            <person name="Racz N."/>
            <person name="Riley R."/>
            <person name="Savchenko A."/>
            <person name="Shiryaev A."/>
            <person name="Soop K."/>
            <person name="Spirin V."/>
            <person name="Szebenyi C."/>
            <person name="Tomsovsky M."/>
            <person name="Tulloss R.E."/>
            <person name="Uehling J."/>
            <person name="Grigoriev I.V."/>
            <person name="Vagvolgyi C."/>
            <person name="Papp T."/>
            <person name="Martin F.M."/>
            <person name="Miettinen O."/>
            <person name="Hibbett D.S."/>
            <person name="Nagy L.G."/>
        </authorList>
    </citation>
    <scope>NUCLEOTIDE SEQUENCE [LARGE SCALE GENOMIC DNA]</scope>
    <source>
        <strain evidence="1 2">CBS 309.79</strain>
    </source>
</reference>
<dbReference type="Proteomes" id="UP000305067">
    <property type="component" value="Unassembled WGS sequence"/>
</dbReference>
<protein>
    <submittedName>
        <fullName evidence="1">Uncharacterized protein</fullName>
    </submittedName>
</protein>
<proteinExistence type="predicted"/>
<sequence length="234" mass="26959">MTHRVTFRVIHRLKPTSRIKAWRLSNNAQDTFCNLPFSTSRILGQPQILFFESILARSSGSCNLTRRRPLLGIHERPPLPDTRKTAAFTSSHTAIRHQCYYTLASTKLRPAGLFMEPRILAEETGIIYYFSDVIDLTSILLKFVYQCQSRGASRFSGMYRRGNFAHGDSCRDDVRVPRPDRTTVRDHRVHGEGRNVFEPHLGTGCCEYSPQGRRMRTFVRNVVILRSRRTWVSG</sequence>
<evidence type="ECO:0000313" key="2">
    <source>
        <dbReference type="Proteomes" id="UP000305067"/>
    </source>
</evidence>
<organism evidence="1 2">
    <name type="scientific">Pterulicium gracile</name>
    <dbReference type="NCBI Taxonomy" id="1884261"/>
    <lineage>
        <taxon>Eukaryota</taxon>
        <taxon>Fungi</taxon>
        <taxon>Dikarya</taxon>
        <taxon>Basidiomycota</taxon>
        <taxon>Agaricomycotina</taxon>
        <taxon>Agaricomycetes</taxon>
        <taxon>Agaricomycetidae</taxon>
        <taxon>Agaricales</taxon>
        <taxon>Pleurotineae</taxon>
        <taxon>Pterulaceae</taxon>
        <taxon>Pterulicium</taxon>
    </lineage>
</organism>
<gene>
    <name evidence="1" type="ORF">BDV98DRAFT_158629</name>
</gene>
<accession>A0A5C3QXI9</accession>
<dbReference type="AlphaFoldDB" id="A0A5C3QXI9"/>
<name>A0A5C3QXI9_9AGAR</name>